<sequence length="203" mass="22863">MMSIVEKIKIYGFFGLIQLVFFKIKTILFFNRSRLIRFPIIIRGRKSIDFGKGLTTGIGCRIEAYPDKLRNDKLIVFGDNVQLNDYVHITAMNKVVIGNNVLMASKIYISDCSHGFYEGGERDSSPESIPIDREYKINFIVIEDNVWLGEFVSVLPGVRIGKGSIIGANSVVTKDIPSNSIAIGVPAKVIKKFNLETKKWEKI</sequence>
<keyword evidence="1 5" id="KW-0808">Transferase</keyword>
<dbReference type="PANTHER" id="PTHR23416:SF78">
    <property type="entry name" value="LIPOPOLYSACCHARIDE BIOSYNTHESIS O-ACETYL TRANSFERASE WBBJ-RELATED"/>
    <property type="match status" value="1"/>
</dbReference>
<dbReference type="InterPro" id="IPR051159">
    <property type="entry name" value="Hexapeptide_acetyltransf"/>
</dbReference>
<dbReference type="PROSITE" id="PS00101">
    <property type="entry name" value="HEXAPEP_TRANSFERASES"/>
    <property type="match status" value="1"/>
</dbReference>
<dbReference type="GO" id="GO:0016746">
    <property type="term" value="F:acyltransferase activity"/>
    <property type="evidence" value="ECO:0007669"/>
    <property type="project" value="UniProtKB-KW"/>
</dbReference>
<dbReference type="PANTHER" id="PTHR23416">
    <property type="entry name" value="SIALIC ACID SYNTHASE-RELATED"/>
    <property type="match status" value="1"/>
</dbReference>
<keyword evidence="4" id="KW-0472">Membrane</keyword>
<dbReference type="CDD" id="cd04647">
    <property type="entry name" value="LbH_MAT_like"/>
    <property type="match status" value="1"/>
</dbReference>
<protein>
    <submittedName>
        <fullName evidence="5">Putative acyl transferase</fullName>
    </submittedName>
</protein>
<dbReference type="InterPro" id="IPR011004">
    <property type="entry name" value="Trimer_LpxA-like_sf"/>
</dbReference>
<reference evidence="5 6" key="1">
    <citation type="submission" date="2017-07" db="EMBL/GenBank/DDBJ databases">
        <authorList>
            <person name="Sun Z.S."/>
            <person name="Albrecht U."/>
            <person name="Echele G."/>
            <person name="Lee C.C."/>
        </authorList>
    </citation>
    <scope>NUCLEOTIDE SEQUENCE [LARGE SCALE GENOMIC DNA]</scope>
    <source>
        <strain evidence="6">type strain: KCTC 22618</strain>
    </source>
</reference>
<gene>
    <name evidence="5" type="primary">wbbJ</name>
    <name evidence="5" type="ORF">TJEJU_1154</name>
</gene>
<dbReference type="Gene3D" id="2.160.10.10">
    <property type="entry name" value="Hexapeptide repeat proteins"/>
    <property type="match status" value="1"/>
</dbReference>
<keyword evidence="4" id="KW-0812">Transmembrane</keyword>
<evidence type="ECO:0000256" key="1">
    <source>
        <dbReference type="ARBA" id="ARBA00022679"/>
    </source>
</evidence>
<dbReference type="InterPro" id="IPR018357">
    <property type="entry name" value="Hexapep_transf_CS"/>
</dbReference>
<evidence type="ECO:0000256" key="3">
    <source>
        <dbReference type="ARBA" id="ARBA00023315"/>
    </source>
</evidence>
<feature type="transmembrane region" description="Helical" evidence="4">
    <location>
        <begin position="12"/>
        <end position="30"/>
    </location>
</feature>
<accession>A0A238U721</accession>
<evidence type="ECO:0000256" key="4">
    <source>
        <dbReference type="SAM" id="Phobius"/>
    </source>
</evidence>
<dbReference type="OrthoDB" id="9812571at2"/>
<evidence type="ECO:0000256" key="2">
    <source>
        <dbReference type="ARBA" id="ARBA00022737"/>
    </source>
</evidence>
<dbReference type="SUPFAM" id="SSF51161">
    <property type="entry name" value="Trimeric LpxA-like enzymes"/>
    <property type="match status" value="1"/>
</dbReference>
<dbReference type="KEGG" id="tje:TJEJU_1154"/>
<dbReference type="InterPro" id="IPR001451">
    <property type="entry name" value="Hexapep"/>
</dbReference>
<dbReference type="Proteomes" id="UP000215214">
    <property type="component" value="Chromosome TJEJU"/>
</dbReference>
<name>A0A238U721_9FLAO</name>
<evidence type="ECO:0000313" key="6">
    <source>
        <dbReference type="Proteomes" id="UP000215214"/>
    </source>
</evidence>
<dbReference type="AlphaFoldDB" id="A0A238U721"/>
<evidence type="ECO:0000313" key="5">
    <source>
        <dbReference type="EMBL" id="SNR14902.1"/>
    </source>
</evidence>
<keyword evidence="6" id="KW-1185">Reference proteome</keyword>
<keyword evidence="4" id="KW-1133">Transmembrane helix</keyword>
<dbReference type="Pfam" id="PF00132">
    <property type="entry name" value="Hexapep"/>
    <property type="match status" value="1"/>
</dbReference>
<keyword evidence="2" id="KW-0677">Repeat</keyword>
<proteinExistence type="predicted"/>
<organism evidence="5 6">
    <name type="scientific">Tenacibaculum jejuense</name>
    <dbReference type="NCBI Taxonomy" id="584609"/>
    <lineage>
        <taxon>Bacteria</taxon>
        <taxon>Pseudomonadati</taxon>
        <taxon>Bacteroidota</taxon>
        <taxon>Flavobacteriia</taxon>
        <taxon>Flavobacteriales</taxon>
        <taxon>Flavobacteriaceae</taxon>
        <taxon>Tenacibaculum</taxon>
    </lineage>
</organism>
<keyword evidence="3" id="KW-0012">Acyltransferase</keyword>
<dbReference type="EMBL" id="LT899436">
    <property type="protein sequence ID" value="SNR14902.1"/>
    <property type="molecule type" value="Genomic_DNA"/>
</dbReference>